<dbReference type="InterPro" id="IPR011006">
    <property type="entry name" value="CheY-like_superfamily"/>
</dbReference>
<feature type="domain" description="HTH luxR-type" evidence="6">
    <location>
        <begin position="154"/>
        <end position="219"/>
    </location>
</feature>
<keyword evidence="4" id="KW-0804">Transcription</keyword>
<dbReference type="InterPro" id="IPR039420">
    <property type="entry name" value="WalR-like"/>
</dbReference>
<dbReference type="PROSITE" id="PS00622">
    <property type="entry name" value="HTH_LUXR_1"/>
    <property type="match status" value="1"/>
</dbReference>
<dbReference type="SUPFAM" id="SSF46894">
    <property type="entry name" value="C-terminal effector domain of the bipartite response regulators"/>
    <property type="match status" value="1"/>
</dbReference>
<gene>
    <name evidence="8" type="ORF">ABZ921_03525</name>
</gene>
<dbReference type="PANTHER" id="PTHR43214:SF24">
    <property type="entry name" value="TRANSCRIPTIONAL REGULATORY PROTEIN NARL-RELATED"/>
    <property type="match status" value="1"/>
</dbReference>
<dbReference type="InterPro" id="IPR058245">
    <property type="entry name" value="NreC/VraR/RcsB-like_REC"/>
</dbReference>
<comment type="caution">
    <text evidence="8">The sequence shown here is derived from an EMBL/GenBank/DDBJ whole genome shotgun (WGS) entry which is preliminary data.</text>
</comment>
<organism evidence="8 9">
    <name type="scientific">Streptomyces atriruber</name>
    <dbReference type="NCBI Taxonomy" id="545121"/>
    <lineage>
        <taxon>Bacteria</taxon>
        <taxon>Bacillati</taxon>
        <taxon>Actinomycetota</taxon>
        <taxon>Actinomycetes</taxon>
        <taxon>Kitasatosporales</taxon>
        <taxon>Streptomycetaceae</taxon>
        <taxon>Streptomyces</taxon>
    </lineage>
</organism>
<dbReference type="InterPro" id="IPR000792">
    <property type="entry name" value="Tscrpt_reg_LuxR_C"/>
</dbReference>
<dbReference type="CDD" id="cd06170">
    <property type="entry name" value="LuxR_C_like"/>
    <property type="match status" value="1"/>
</dbReference>
<evidence type="ECO:0000313" key="9">
    <source>
        <dbReference type="Proteomes" id="UP001551176"/>
    </source>
</evidence>
<keyword evidence="9" id="KW-1185">Reference proteome</keyword>
<accession>A0ABV3BF98</accession>
<sequence length="227" mass="24462">MTVRVLLADDEPLVRAGIAMLLDAESDIEVVGESSHGAETVEQAGRLQPDVVVMDVRMPGFDGVEATRRITADRFSADPDRPIKVLMLTTYHLSESVYAALRAGASGFLLKDVVPAELVRSVHAVAAGGGWLHPAVTRELLREFVARPDSGVRTPGEMERLTPREREVLAMVAHGMSNAEVAERLVIGEATVKTHFGRVMTKLGLRDRAQAVAVAYQSGLVQGRVCG</sequence>
<protein>
    <submittedName>
        <fullName evidence="8">Response regulator transcription factor</fullName>
    </submittedName>
</protein>
<evidence type="ECO:0000256" key="5">
    <source>
        <dbReference type="PROSITE-ProRule" id="PRU00169"/>
    </source>
</evidence>
<dbReference type="CDD" id="cd17535">
    <property type="entry name" value="REC_NarL-like"/>
    <property type="match status" value="1"/>
</dbReference>
<keyword evidence="1 5" id="KW-0597">Phosphoprotein</keyword>
<name>A0ABV3BF98_9ACTN</name>
<dbReference type="Pfam" id="PF00196">
    <property type="entry name" value="GerE"/>
    <property type="match status" value="1"/>
</dbReference>
<dbReference type="InterPro" id="IPR001789">
    <property type="entry name" value="Sig_transdc_resp-reg_receiver"/>
</dbReference>
<feature type="modified residue" description="4-aspartylphosphate" evidence="5">
    <location>
        <position position="55"/>
    </location>
</feature>
<evidence type="ECO:0000259" key="6">
    <source>
        <dbReference type="PROSITE" id="PS50043"/>
    </source>
</evidence>
<dbReference type="Gene3D" id="3.40.50.2300">
    <property type="match status" value="1"/>
</dbReference>
<reference evidence="8 9" key="1">
    <citation type="submission" date="2024-06" db="EMBL/GenBank/DDBJ databases">
        <title>The Natural Products Discovery Center: Release of the First 8490 Sequenced Strains for Exploring Actinobacteria Biosynthetic Diversity.</title>
        <authorList>
            <person name="Kalkreuter E."/>
            <person name="Kautsar S.A."/>
            <person name="Yang D."/>
            <person name="Bader C.D."/>
            <person name="Teijaro C.N."/>
            <person name="Fluegel L."/>
            <person name="Davis C.M."/>
            <person name="Simpson J.R."/>
            <person name="Lauterbach L."/>
            <person name="Steele A.D."/>
            <person name="Gui C."/>
            <person name="Meng S."/>
            <person name="Li G."/>
            <person name="Viehrig K."/>
            <person name="Ye F."/>
            <person name="Su P."/>
            <person name="Kiefer A.F."/>
            <person name="Nichols A."/>
            <person name="Cepeda A.J."/>
            <person name="Yan W."/>
            <person name="Fan B."/>
            <person name="Jiang Y."/>
            <person name="Adhikari A."/>
            <person name="Zheng C.-J."/>
            <person name="Schuster L."/>
            <person name="Cowan T.M."/>
            <person name="Smanski M.J."/>
            <person name="Chevrette M.G."/>
            <person name="De Carvalho L.P.S."/>
            <person name="Shen B."/>
        </authorList>
    </citation>
    <scope>NUCLEOTIDE SEQUENCE [LARGE SCALE GENOMIC DNA]</scope>
    <source>
        <strain evidence="8 9">NPDC046838</strain>
    </source>
</reference>
<dbReference type="RefSeq" id="WP_359344231.1">
    <property type="nucleotide sequence ID" value="NZ_JBEYXV010000001.1"/>
</dbReference>
<dbReference type="PANTHER" id="PTHR43214">
    <property type="entry name" value="TWO-COMPONENT RESPONSE REGULATOR"/>
    <property type="match status" value="1"/>
</dbReference>
<dbReference type="SMART" id="SM00448">
    <property type="entry name" value="REC"/>
    <property type="match status" value="1"/>
</dbReference>
<dbReference type="SMART" id="SM00421">
    <property type="entry name" value="HTH_LUXR"/>
    <property type="match status" value="1"/>
</dbReference>
<dbReference type="Proteomes" id="UP001551176">
    <property type="component" value="Unassembled WGS sequence"/>
</dbReference>
<dbReference type="PROSITE" id="PS50043">
    <property type="entry name" value="HTH_LUXR_2"/>
    <property type="match status" value="1"/>
</dbReference>
<keyword evidence="3" id="KW-0238">DNA-binding</keyword>
<dbReference type="Pfam" id="PF00072">
    <property type="entry name" value="Response_reg"/>
    <property type="match status" value="1"/>
</dbReference>
<dbReference type="InterPro" id="IPR016032">
    <property type="entry name" value="Sig_transdc_resp-reg_C-effctor"/>
</dbReference>
<dbReference type="EMBL" id="JBEYXV010000001">
    <property type="protein sequence ID" value="MEU6819674.1"/>
    <property type="molecule type" value="Genomic_DNA"/>
</dbReference>
<dbReference type="PRINTS" id="PR00038">
    <property type="entry name" value="HTHLUXR"/>
</dbReference>
<evidence type="ECO:0000256" key="2">
    <source>
        <dbReference type="ARBA" id="ARBA00023015"/>
    </source>
</evidence>
<dbReference type="SUPFAM" id="SSF52172">
    <property type="entry name" value="CheY-like"/>
    <property type="match status" value="1"/>
</dbReference>
<evidence type="ECO:0000313" key="8">
    <source>
        <dbReference type="EMBL" id="MEU6819674.1"/>
    </source>
</evidence>
<dbReference type="PROSITE" id="PS50110">
    <property type="entry name" value="RESPONSE_REGULATORY"/>
    <property type="match status" value="1"/>
</dbReference>
<evidence type="ECO:0000256" key="3">
    <source>
        <dbReference type="ARBA" id="ARBA00023125"/>
    </source>
</evidence>
<evidence type="ECO:0000256" key="4">
    <source>
        <dbReference type="ARBA" id="ARBA00023163"/>
    </source>
</evidence>
<evidence type="ECO:0000256" key="1">
    <source>
        <dbReference type="ARBA" id="ARBA00022553"/>
    </source>
</evidence>
<evidence type="ECO:0000259" key="7">
    <source>
        <dbReference type="PROSITE" id="PS50110"/>
    </source>
</evidence>
<keyword evidence="2" id="KW-0805">Transcription regulation</keyword>
<feature type="domain" description="Response regulatory" evidence="7">
    <location>
        <begin position="4"/>
        <end position="126"/>
    </location>
</feature>
<proteinExistence type="predicted"/>